<protein>
    <submittedName>
        <fullName evidence="5">Glycosyltransferase family 2 protein</fullName>
    </submittedName>
</protein>
<dbReference type="Pfam" id="PF26629">
    <property type="entry name" value="GT2_TM_C"/>
    <property type="match status" value="1"/>
</dbReference>
<dbReference type="Proteomes" id="UP000734823">
    <property type="component" value="Unassembled WGS sequence"/>
</dbReference>
<organism evidence="5 6">
    <name type="scientific">Actinokineospora xionganensis</name>
    <dbReference type="NCBI Taxonomy" id="2684470"/>
    <lineage>
        <taxon>Bacteria</taxon>
        <taxon>Bacillati</taxon>
        <taxon>Actinomycetota</taxon>
        <taxon>Actinomycetes</taxon>
        <taxon>Pseudonocardiales</taxon>
        <taxon>Pseudonocardiaceae</taxon>
        <taxon>Actinokineospora</taxon>
    </lineage>
</organism>
<dbReference type="CDD" id="cd04179">
    <property type="entry name" value="DPM_DPG-synthase_like"/>
    <property type="match status" value="1"/>
</dbReference>
<dbReference type="PANTHER" id="PTHR48090">
    <property type="entry name" value="UNDECAPRENYL-PHOSPHATE 4-DEOXY-4-FORMAMIDO-L-ARABINOSE TRANSFERASE-RELATED"/>
    <property type="match status" value="1"/>
</dbReference>
<keyword evidence="2" id="KW-0812">Transmembrane</keyword>
<sequence length="397" mass="43003">MTMSKPATETQAGTPVLELSIVLPCLNEAETLEICVRKAQESLRGLGVAGEVIVADNGSTDGSQDIARANGARVVDVPRRGYGAALAAGIEAAGGEYILMADADDSYALDDIGGFLEKLREGADLVMGNRFQGGIAEGAMPFLHRYLGNPVLSRLGRLFFRIPVGDFHCGIRAFRRDRILELGLRTSGMEFASEMVVRASLNHFKIREVPTTLRPDGRTRAPHLRTWRDGWRHLRFLLAFSPRWLLYYPSIALQGIGLIGMLWLSFGPQRLAGLGFGLHTMLAFATMFVLGLQGLSLAVVARSYAAHLGLLPPPTGRMILRIAKASLERGLWLGLLLLAGGITCFIVALSIWGAAGFGELDVVRTMRVPILGMVLMVAGFQLITVSFTLSLTKIGED</sequence>
<dbReference type="InterPro" id="IPR058718">
    <property type="entry name" value="Agl6_TM_C"/>
</dbReference>
<dbReference type="InterPro" id="IPR029044">
    <property type="entry name" value="Nucleotide-diphossugar_trans"/>
</dbReference>
<dbReference type="PANTHER" id="PTHR48090:SF7">
    <property type="entry name" value="RFBJ PROTEIN"/>
    <property type="match status" value="1"/>
</dbReference>
<keyword evidence="2" id="KW-1133">Transmembrane helix</keyword>
<feature type="transmembrane region" description="Helical" evidence="2">
    <location>
        <begin position="278"/>
        <end position="301"/>
    </location>
</feature>
<feature type="transmembrane region" description="Helical" evidence="2">
    <location>
        <begin position="331"/>
        <end position="355"/>
    </location>
</feature>
<dbReference type="SUPFAM" id="SSF53448">
    <property type="entry name" value="Nucleotide-diphospho-sugar transferases"/>
    <property type="match status" value="1"/>
</dbReference>
<keyword evidence="2" id="KW-0472">Membrane</keyword>
<dbReference type="InterPro" id="IPR050256">
    <property type="entry name" value="Glycosyltransferase_2"/>
</dbReference>
<keyword evidence="6" id="KW-1185">Reference proteome</keyword>
<reference evidence="5 6" key="1">
    <citation type="submission" date="2020-06" db="EMBL/GenBank/DDBJ databases">
        <title>Actinokineospora xiongansis sp. nov., isolated from soil of Baiyangdian.</title>
        <authorList>
            <person name="Zhang X."/>
        </authorList>
    </citation>
    <scope>NUCLEOTIDE SEQUENCE [LARGE SCALE GENOMIC DNA]</scope>
    <source>
        <strain evidence="5 6">HBU206404</strain>
    </source>
</reference>
<feature type="domain" description="Glycosyltransferase 2-like" evidence="3">
    <location>
        <begin position="20"/>
        <end position="177"/>
    </location>
</feature>
<evidence type="ECO:0000256" key="1">
    <source>
        <dbReference type="ARBA" id="ARBA00006739"/>
    </source>
</evidence>
<evidence type="ECO:0000313" key="6">
    <source>
        <dbReference type="Proteomes" id="UP000734823"/>
    </source>
</evidence>
<gene>
    <name evidence="5" type="ORF">GPZ80_06585</name>
</gene>
<evidence type="ECO:0000256" key="2">
    <source>
        <dbReference type="SAM" id="Phobius"/>
    </source>
</evidence>
<feature type="transmembrane region" description="Helical" evidence="2">
    <location>
        <begin position="245"/>
        <end position="266"/>
    </location>
</feature>
<comment type="similarity">
    <text evidence="1">Belongs to the glycosyltransferase 2 family.</text>
</comment>
<dbReference type="Pfam" id="PF00535">
    <property type="entry name" value="Glycos_transf_2"/>
    <property type="match status" value="1"/>
</dbReference>
<name>A0ABR7L3B5_9PSEU</name>
<comment type="caution">
    <text evidence="5">The sequence shown here is derived from an EMBL/GenBank/DDBJ whole genome shotgun (WGS) entry which is preliminary data.</text>
</comment>
<evidence type="ECO:0000259" key="4">
    <source>
        <dbReference type="Pfam" id="PF26629"/>
    </source>
</evidence>
<evidence type="ECO:0000259" key="3">
    <source>
        <dbReference type="Pfam" id="PF00535"/>
    </source>
</evidence>
<feature type="domain" description="Low-salt glycan biosynthesis hexosyltransferase Agl6 C-terminal transmembrane region" evidence="4">
    <location>
        <begin position="299"/>
        <end position="392"/>
    </location>
</feature>
<dbReference type="InterPro" id="IPR001173">
    <property type="entry name" value="Glyco_trans_2-like"/>
</dbReference>
<dbReference type="EMBL" id="JABVED010000003">
    <property type="protein sequence ID" value="MBC6446842.1"/>
    <property type="molecule type" value="Genomic_DNA"/>
</dbReference>
<dbReference type="RefSeq" id="WP_187219148.1">
    <property type="nucleotide sequence ID" value="NZ_JABVED010000003.1"/>
</dbReference>
<dbReference type="Gene3D" id="3.90.550.10">
    <property type="entry name" value="Spore Coat Polysaccharide Biosynthesis Protein SpsA, Chain A"/>
    <property type="match status" value="1"/>
</dbReference>
<evidence type="ECO:0000313" key="5">
    <source>
        <dbReference type="EMBL" id="MBC6446842.1"/>
    </source>
</evidence>
<proteinExistence type="inferred from homology"/>
<feature type="transmembrane region" description="Helical" evidence="2">
    <location>
        <begin position="370"/>
        <end position="391"/>
    </location>
</feature>
<accession>A0ABR7L3B5</accession>